<evidence type="ECO:0000313" key="1">
    <source>
        <dbReference type="EMBL" id="KYF55933.1"/>
    </source>
</evidence>
<accession>A0A150PJU4</accession>
<protein>
    <submittedName>
        <fullName evidence="1">Uncharacterized protein</fullName>
    </submittedName>
</protein>
<evidence type="ECO:0000313" key="2">
    <source>
        <dbReference type="Proteomes" id="UP000075420"/>
    </source>
</evidence>
<gene>
    <name evidence="1" type="ORF">BE08_07695</name>
</gene>
<name>A0A150PJU4_SORCE</name>
<reference evidence="1 2" key="1">
    <citation type="submission" date="2014-02" db="EMBL/GenBank/DDBJ databases">
        <title>The small core and large imbalanced accessory genome model reveals a collaborative survival strategy of Sorangium cellulosum strains in nature.</title>
        <authorList>
            <person name="Han K."/>
            <person name="Peng R."/>
            <person name="Blom J."/>
            <person name="Li Y.-Z."/>
        </authorList>
    </citation>
    <scope>NUCLEOTIDE SEQUENCE [LARGE SCALE GENOMIC DNA]</scope>
    <source>
        <strain evidence="1 2">So0157-25</strain>
    </source>
</reference>
<dbReference type="AlphaFoldDB" id="A0A150PJU4"/>
<dbReference type="EMBL" id="JELY01001394">
    <property type="protein sequence ID" value="KYF55933.1"/>
    <property type="molecule type" value="Genomic_DNA"/>
</dbReference>
<comment type="caution">
    <text evidence="1">The sequence shown here is derived from an EMBL/GenBank/DDBJ whole genome shotgun (WGS) entry which is preliminary data.</text>
</comment>
<dbReference type="Proteomes" id="UP000075420">
    <property type="component" value="Unassembled WGS sequence"/>
</dbReference>
<organism evidence="1 2">
    <name type="scientific">Sorangium cellulosum</name>
    <name type="common">Polyangium cellulosum</name>
    <dbReference type="NCBI Taxonomy" id="56"/>
    <lineage>
        <taxon>Bacteria</taxon>
        <taxon>Pseudomonadati</taxon>
        <taxon>Myxococcota</taxon>
        <taxon>Polyangia</taxon>
        <taxon>Polyangiales</taxon>
        <taxon>Polyangiaceae</taxon>
        <taxon>Sorangium</taxon>
    </lineage>
</organism>
<proteinExistence type="predicted"/>
<sequence>MLVLAAGCGGGSEAASKVACAFSSATANGVTVHSCSEIDTDNIEEQESQCKDSGDLEATLVGSCSRDDVLGTCVLTRGEETMTIYHYNAEGFTEEAAKPICETMNGTWTAS</sequence>